<dbReference type="EMBL" id="JH651384">
    <property type="protein sequence ID" value="EIJ33477.1"/>
    <property type="molecule type" value="Genomic_DNA"/>
</dbReference>
<gene>
    <name evidence="2" type="ORF">Thini_0849</name>
</gene>
<accession>A0A656HAW7</accession>
<organism evidence="2 3">
    <name type="scientific">Thiothrix nivea (strain ATCC 35100 / DSM 5205 / JP2)</name>
    <dbReference type="NCBI Taxonomy" id="870187"/>
    <lineage>
        <taxon>Bacteria</taxon>
        <taxon>Pseudomonadati</taxon>
        <taxon>Pseudomonadota</taxon>
        <taxon>Gammaproteobacteria</taxon>
        <taxon>Thiotrichales</taxon>
        <taxon>Thiotrichaceae</taxon>
        <taxon>Thiothrix</taxon>
    </lineage>
</organism>
<name>A0A656HAW7_THINJ</name>
<protein>
    <recommendedName>
        <fullName evidence="4">Lipoprotein</fullName>
    </recommendedName>
</protein>
<sequence length="49" mass="5104">MAAKYLVWLTGGIVAIWLALGCSSLPYSNNSRPVEPPPAPEQPPAPVGS</sequence>
<dbReference type="RefSeq" id="WP_002707428.1">
    <property type="nucleotide sequence ID" value="NZ_JH651384.1"/>
</dbReference>
<dbReference type="PROSITE" id="PS51257">
    <property type="entry name" value="PROKAR_LIPOPROTEIN"/>
    <property type="match status" value="1"/>
</dbReference>
<proteinExistence type="predicted"/>
<evidence type="ECO:0000313" key="3">
    <source>
        <dbReference type="Proteomes" id="UP000005317"/>
    </source>
</evidence>
<dbReference type="AlphaFoldDB" id="A0A656HAW7"/>
<evidence type="ECO:0008006" key="4">
    <source>
        <dbReference type="Google" id="ProtNLM"/>
    </source>
</evidence>
<keyword evidence="3" id="KW-1185">Reference proteome</keyword>
<feature type="region of interest" description="Disordered" evidence="1">
    <location>
        <begin position="29"/>
        <end position="49"/>
    </location>
</feature>
<evidence type="ECO:0000313" key="2">
    <source>
        <dbReference type="EMBL" id="EIJ33477.1"/>
    </source>
</evidence>
<reference evidence="3" key="1">
    <citation type="journal article" date="2011" name="Stand. Genomic Sci.">
        <title>Genome sequence of the filamentous, gliding Thiothrix nivea neotype strain (JP2(T)).</title>
        <authorList>
            <person name="Lapidus A."/>
            <person name="Nolan M."/>
            <person name="Lucas S."/>
            <person name="Glavina Del Rio T."/>
            <person name="Tice H."/>
            <person name="Cheng J.F."/>
            <person name="Tapia R."/>
            <person name="Han C."/>
            <person name="Goodwin L."/>
            <person name="Pitluck S."/>
            <person name="Liolios K."/>
            <person name="Pagani I."/>
            <person name="Ivanova N."/>
            <person name="Huntemann M."/>
            <person name="Mavromatis K."/>
            <person name="Mikhailova N."/>
            <person name="Pati A."/>
            <person name="Chen A."/>
            <person name="Palaniappan K."/>
            <person name="Land M."/>
            <person name="Brambilla E.M."/>
            <person name="Rohde M."/>
            <person name="Abt B."/>
            <person name="Verbarg S."/>
            <person name="Goker M."/>
            <person name="Bristow J."/>
            <person name="Eisen J.A."/>
            <person name="Markowitz V."/>
            <person name="Hugenholtz P."/>
            <person name="Kyrpides N.C."/>
            <person name="Klenk H.P."/>
            <person name="Woyke T."/>
        </authorList>
    </citation>
    <scope>NUCLEOTIDE SEQUENCE [LARGE SCALE GENOMIC DNA]</scope>
    <source>
        <strain evidence="3">ATCC 35100 / DSM 5205 / JP2</strain>
    </source>
</reference>
<feature type="compositionally biased region" description="Pro residues" evidence="1">
    <location>
        <begin position="34"/>
        <end position="49"/>
    </location>
</feature>
<dbReference type="Proteomes" id="UP000005317">
    <property type="component" value="Unassembled WGS sequence"/>
</dbReference>
<evidence type="ECO:0000256" key="1">
    <source>
        <dbReference type="SAM" id="MobiDB-lite"/>
    </source>
</evidence>